<evidence type="ECO:0000313" key="3">
    <source>
        <dbReference type="EMBL" id="CAL4795955.1"/>
    </source>
</evidence>
<keyword evidence="4" id="KW-1185">Reference proteome</keyword>
<evidence type="ECO:0000313" key="4">
    <source>
        <dbReference type="Proteomes" id="UP001152797"/>
    </source>
</evidence>
<gene>
    <name evidence="1" type="ORF">C1SCF055_LOCUS34067</name>
</gene>
<reference evidence="1" key="1">
    <citation type="submission" date="2022-10" db="EMBL/GenBank/DDBJ databases">
        <authorList>
            <person name="Chen Y."/>
            <person name="Dougan E. K."/>
            <person name="Chan C."/>
            <person name="Rhodes N."/>
            <person name="Thang M."/>
        </authorList>
    </citation>
    <scope>NUCLEOTIDE SEQUENCE</scope>
</reference>
<dbReference type="EMBL" id="CAMXCT020004339">
    <property type="protein sequence ID" value="CAL1162018.1"/>
    <property type="molecule type" value="Genomic_DNA"/>
</dbReference>
<feature type="non-terminal residue" evidence="1">
    <location>
        <position position="1"/>
    </location>
</feature>
<dbReference type="AlphaFoldDB" id="A0A9P1DHC0"/>
<evidence type="ECO:0000313" key="1">
    <source>
        <dbReference type="EMBL" id="CAI4008643.1"/>
    </source>
</evidence>
<dbReference type="Gene3D" id="1.25.40.20">
    <property type="entry name" value="Ankyrin repeat-containing domain"/>
    <property type="match status" value="1"/>
</dbReference>
<dbReference type="InterPro" id="IPR036770">
    <property type="entry name" value="Ankyrin_rpt-contain_sf"/>
</dbReference>
<dbReference type="OrthoDB" id="6718656at2759"/>
<dbReference type="EMBL" id="CAMXCT010004339">
    <property type="protein sequence ID" value="CAI4008643.1"/>
    <property type="molecule type" value="Genomic_DNA"/>
</dbReference>
<proteinExistence type="predicted"/>
<comment type="caution">
    <text evidence="1">The sequence shown here is derived from an EMBL/GenBank/DDBJ whole genome shotgun (WGS) entry which is preliminary data.</text>
</comment>
<name>A0A9P1DHC0_9DINO</name>
<reference evidence="2" key="2">
    <citation type="submission" date="2024-04" db="EMBL/GenBank/DDBJ databases">
        <authorList>
            <person name="Chen Y."/>
            <person name="Shah S."/>
            <person name="Dougan E. K."/>
            <person name="Thang M."/>
            <person name="Chan C."/>
        </authorList>
    </citation>
    <scope>NUCLEOTIDE SEQUENCE [LARGE SCALE GENOMIC DNA]</scope>
</reference>
<dbReference type="SUPFAM" id="SSF48403">
    <property type="entry name" value="Ankyrin repeat"/>
    <property type="match status" value="1"/>
</dbReference>
<accession>A0A9P1DHC0</accession>
<organism evidence="1">
    <name type="scientific">Cladocopium goreaui</name>
    <dbReference type="NCBI Taxonomy" id="2562237"/>
    <lineage>
        <taxon>Eukaryota</taxon>
        <taxon>Sar</taxon>
        <taxon>Alveolata</taxon>
        <taxon>Dinophyceae</taxon>
        <taxon>Suessiales</taxon>
        <taxon>Symbiodiniaceae</taxon>
        <taxon>Cladocopium</taxon>
    </lineage>
</organism>
<dbReference type="EMBL" id="CAMXCT030004339">
    <property type="protein sequence ID" value="CAL4795955.1"/>
    <property type="molecule type" value="Genomic_DNA"/>
</dbReference>
<protein>
    <submittedName>
        <fullName evidence="3">Heterokaryon incompatibility domain-containing protein</fullName>
    </submittedName>
</protein>
<sequence length="482" mass="54716">MDGFGSPSSSSALKARYPMYVIPVKKLMQMKKFLIHREMMERNLLQEYTAETEGRVIVVSHQWLSYNHPDPDQEHFFTLKRLLDRLGNGEVNRVEDYWLHAVMFRSAGITAREWKNEFENTFVWIDYCCIPQVEVDMDPRTVTLSGLAVQSIAAYVERASLLLVLAPICVHKDSQQACNFSSWRKRGWCRLEMMSALLSARDVRVMVCQGAEATPFLLHPFEAPRMPVGDGHFSCCELGHNMGGHTMACDKQRLRGVMEEMLQAKVASYKGEGKAAEKMWWACMQGFLLKGLPEKEVSFCIPEGMSLFPDEEEDVEKLHHFLRQRFNTNRGLEALKRMIGWTDYDKKRADASGFTLMMCAAISDNADAVHELAVRDITGNLVNQGLKRQFYHLAFMWKHVRPLGAAMAYASWETVQALLDSGADPRARAHNGMDAFFFACCLGNLENIKGWLKTFPTWDMDRTIPILGLSPLCAAVCSGAKK</sequence>
<evidence type="ECO:0000313" key="2">
    <source>
        <dbReference type="EMBL" id="CAL1162018.1"/>
    </source>
</evidence>
<dbReference type="Proteomes" id="UP001152797">
    <property type="component" value="Unassembled WGS sequence"/>
</dbReference>